<organism evidence="5 6">
    <name type="scientific">Brassica carinata</name>
    <name type="common">Ethiopian mustard</name>
    <name type="synonym">Abyssinian cabbage</name>
    <dbReference type="NCBI Taxonomy" id="52824"/>
    <lineage>
        <taxon>Eukaryota</taxon>
        <taxon>Viridiplantae</taxon>
        <taxon>Streptophyta</taxon>
        <taxon>Embryophyta</taxon>
        <taxon>Tracheophyta</taxon>
        <taxon>Spermatophyta</taxon>
        <taxon>Magnoliopsida</taxon>
        <taxon>eudicotyledons</taxon>
        <taxon>Gunneridae</taxon>
        <taxon>Pentapetalae</taxon>
        <taxon>rosids</taxon>
        <taxon>malvids</taxon>
        <taxon>Brassicales</taxon>
        <taxon>Brassicaceae</taxon>
        <taxon>Brassiceae</taxon>
        <taxon>Brassica</taxon>
    </lineage>
</organism>
<sequence>MTAVAFDSLLWKLHKYVPGGSSVADLYAGAGVIGLSLATSRKCSSVKCIEVNKEARLSFEKTIQRLPNSLNCSITWHHADASVNPLSWIIGTDVVVVDPPRRGLDASLRQILESVPSIEKRMRSSSQSTSSNAKEEKRPWILRARELSVQAGNKLTPEESNTLPQRLIYISCGWESFKEDCKSLLSSRAWELEKAHGFNFFPGTDSIEVLAVFKRRVVMKKKKKSGVKKVGLKKEIWFFTHCDFTSIKRDLCNTSLFGMKKKVQNWTETSSRMGRKQHSCKAIFTDNR</sequence>
<dbReference type="EMBL" id="JAAMPC010000014">
    <property type="protein sequence ID" value="KAG2261403.1"/>
    <property type="molecule type" value="Genomic_DNA"/>
</dbReference>
<dbReference type="GO" id="GO:0032259">
    <property type="term" value="P:methylation"/>
    <property type="evidence" value="ECO:0007669"/>
    <property type="project" value="UniProtKB-KW"/>
</dbReference>
<proteinExistence type="inferred from homology"/>
<accession>A0A8X7Q1W4</accession>
<dbReference type="InterPro" id="IPR029063">
    <property type="entry name" value="SAM-dependent_MTases_sf"/>
</dbReference>
<evidence type="ECO:0000256" key="4">
    <source>
        <dbReference type="PROSITE-ProRule" id="PRU01024"/>
    </source>
</evidence>
<dbReference type="PROSITE" id="PS51687">
    <property type="entry name" value="SAM_MT_RNA_M5U"/>
    <property type="match status" value="1"/>
</dbReference>
<evidence type="ECO:0000256" key="3">
    <source>
        <dbReference type="ARBA" id="ARBA00022691"/>
    </source>
</evidence>
<feature type="active site" description="Nucleophile" evidence="4">
    <location>
        <position position="172"/>
    </location>
</feature>
<keyword evidence="3 4" id="KW-0949">S-adenosyl-L-methionine</keyword>
<keyword evidence="2 4" id="KW-0808">Transferase</keyword>
<keyword evidence="6" id="KW-1185">Reference proteome</keyword>
<keyword evidence="1 4" id="KW-0489">Methyltransferase</keyword>
<reference evidence="5 6" key="1">
    <citation type="submission" date="2020-02" db="EMBL/GenBank/DDBJ databases">
        <authorList>
            <person name="Ma Q."/>
            <person name="Huang Y."/>
            <person name="Song X."/>
            <person name="Pei D."/>
        </authorList>
    </citation>
    <scope>NUCLEOTIDE SEQUENCE [LARGE SCALE GENOMIC DNA]</scope>
    <source>
        <strain evidence="5">Sxm20200214</strain>
        <tissue evidence="5">Leaf</tissue>
    </source>
</reference>
<dbReference type="InterPro" id="IPR053304">
    <property type="entry name" value="RNA_M5U_MTase"/>
</dbReference>
<feature type="binding site" evidence="4">
    <location>
        <position position="27"/>
    </location>
    <ligand>
        <name>S-adenosyl-L-methionine</name>
        <dbReference type="ChEBI" id="CHEBI:59789"/>
    </ligand>
</feature>
<gene>
    <name evidence="5" type="ORF">Bca52824_068482</name>
</gene>
<dbReference type="GO" id="GO:0008173">
    <property type="term" value="F:RNA methyltransferase activity"/>
    <property type="evidence" value="ECO:0007669"/>
    <property type="project" value="InterPro"/>
</dbReference>
<comment type="similarity">
    <text evidence="4">Belongs to the class I-like SAM-binding methyltransferase superfamily. RNA M5U methyltransferase family.</text>
</comment>
<feature type="binding site" evidence="4">
    <location>
        <position position="98"/>
    </location>
    <ligand>
        <name>S-adenosyl-L-methionine</name>
        <dbReference type="ChEBI" id="CHEBI:59789"/>
    </ligand>
</feature>
<dbReference type="PANTHER" id="PTHR47548:SF1">
    <property type="entry name" value="S-ADENOSYL-L-METHIONINE-DEPENDENT METHYLTRANSFERASES SUPERFAMILY PROTEIN"/>
    <property type="match status" value="1"/>
</dbReference>
<dbReference type="Proteomes" id="UP000886595">
    <property type="component" value="Unassembled WGS sequence"/>
</dbReference>
<evidence type="ECO:0008006" key="7">
    <source>
        <dbReference type="Google" id="ProtNLM"/>
    </source>
</evidence>
<dbReference type="Pfam" id="PF03602">
    <property type="entry name" value="Cons_hypoth95"/>
    <property type="match status" value="1"/>
</dbReference>
<dbReference type="AlphaFoldDB" id="A0A8X7Q1W4"/>
<feature type="binding site" evidence="4">
    <location>
        <position position="50"/>
    </location>
    <ligand>
        <name>S-adenosyl-L-methionine</name>
        <dbReference type="ChEBI" id="CHEBI:59789"/>
    </ligand>
</feature>
<dbReference type="OrthoDB" id="1720326at2759"/>
<dbReference type="Gene3D" id="3.40.50.150">
    <property type="entry name" value="Vaccinia Virus protein VP39"/>
    <property type="match status" value="2"/>
</dbReference>
<evidence type="ECO:0000256" key="2">
    <source>
        <dbReference type="ARBA" id="ARBA00022679"/>
    </source>
</evidence>
<dbReference type="InterPro" id="IPR010280">
    <property type="entry name" value="U5_MeTrfase_fam"/>
</dbReference>
<comment type="caution">
    <text evidence="4">Lacks conserved residue(s) required for the propagation of feature annotation.</text>
</comment>
<dbReference type="GO" id="GO:0006396">
    <property type="term" value="P:RNA processing"/>
    <property type="evidence" value="ECO:0007669"/>
    <property type="project" value="InterPro"/>
</dbReference>
<evidence type="ECO:0000256" key="1">
    <source>
        <dbReference type="ARBA" id="ARBA00022603"/>
    </source>
</evidence>
<protein>
    <recommendedName>
        <fullName evidence="7">Methyltransferase small domain-containing protein</fullName>
    </recommendedName>
</protein>
<dbReference type="SUPFAM" id="SSF53335">
    <property type="entry name" value="S-adenosyl-L-methionine-dependent methyltransferases"/>
    <property type="match status" value="1"/>
</dbReference>
<dbReference type="CDD" id="cd02440">
    <property type="entry name" value="AdoMet_MTases"/>
    <property type="match status" value="1"/>
</dbReference>
<comment type="caution">
    <text evidence="5">The sequence shown here is derived from an EMBL/GenBank/DDBJ whole genome shotgun (WGS) entry which is preliminary data.</text>
</comment>
<evidence type="ECO:0000313" key="5">
    <source>
        <dbReference type="EMBL" id="KAG2261403.1"/>
    </source>
</evidence>
<name>A0A8X7Q1W4_BRACI</name>
<dbReference type="PANTHER" id="PTHR47548">
    <property type="entry name" value="BNAA06G32370D PROTEIN"/>
    <property type="match status" value="1"/>
</dbReference>
<evidence type="ECO:0000313" key="6">
    <source>
        <dbReference type="Proteomes" id="UP000886595"/>
    </source>
</evidence>